<proteinExistence type="predicted"/>
<organism evidence="2 3">
    <name type="scientific">Cesiribacter andamanensis AMV16</name>
    <dbReference type="NCBI Taxonomy" id="1279009"/>
    <lineage>
        <taxon>Bacteria</taxon>
        <taxon>Pseudomonadati</taxon>
        <taxon>Bacteroidota</taxon>
        <taxon>Cytophagia</taxon>
        <taxon>Cytophagales</taxon>
        <taxon>Cesiribacteraceae</taxon>
        <taxon>Cesiribacter</taxon>
    </lineage>
</organism>
<reference evidence="2 3" key="1">
    <citation type="journal article" date="2013" name="Genome Announc.">
        <title>Draft Genome Sequence of Cesiribacter andamanensis Strain AMV16T, Isolated from a Soil Sample from a Mud Volcano in the Andaman Islands, India.</title>
        <authorList>
            <person name="Shivaji S."/>
            <person name="Ara S."/>
            <person name="Begum Z."/>
            <person name="Srinivas T.N."/>
            <person name="Singh A."/>
            <person name="Kumar Pinnaka A."/>
        </authorList>
    </citation>
    <scope>NUCLEOTIDE SEQUENCE [LARGE SCALE GENOMIC DNA]</scope>
    <source>
        <strain evidence="2 3">AMV16</strain>
    </source>
</reference>
<accession>M7N469</accession>
<name>M7N469_9BACT</name>
<keyword evidence="3" id="KW-1185">Reference proteome</keyword>
<evidence type="ECO:0000313" key="2">
    <source>
        <dbReference type="EMBL" id="EMR02087.1"/>
    </source>
</evidence>
<sequence length="76" mass="9083">MSLSIEHLKQAAEEKARERRHFEQIKQQRMRSLQHLDKQIDRLRLEEALLQGEIRYRQQSTIQEALAGVDRFGKLV</sequence>
<evidence type="ECO:0000256" key="1">
    <source>
        <dbReference type="SAM" id="MobiDB-lite"/>
    </source>
</evidence>
<dbReference type="RefSeq" id="WP_009196182.1">
    <property type="nucleotide sequence ID" value="NZ_AODQ01000074.1"/>
</dbReference>
<gene>
    <name evidence="2" type="ORF">ADICEAN_02794</name>
</gene>
<dbReference type="AlphaFoldDB" id="M7N469"/>
<dbReference type="EMBL" id="AODQ01000074">
    <property type="protein sequence ID" value="EMR02087.1"/>
    <property type="molecule type" value="Genomic_DNA"/>
</dbReference>
<evidence type="ECO:0000313" key="3">
    <source>
        <dbReference type="Proteomes" id="UP000011910"/>
    </source>
</evidence>
<protein>
    <submittedName>
        <fullName evidence="2">Uncharacterized protein</fullName>
    </submittedName>
</protein>
<feature type="region of interest" description="Disordered" evidence="1">
    <location>
        <begin position="1"/>
        <end position="20"/>
    </location>
</feature>
<dbReference type="Proteomes" id="UP000011910">
    <property type="component" value="Unassembled WGS sequence"/>
</dbReference>
<comment type="caution">
    <text evidence="2">The sequence shown here is derived from an EMBL/GenBank/DDBJ whole genome shotgun (WGS) entry which is preliminary data.</text>
</comment>